<dbReference type="AlphaFoldDB" id="A0A517VTS3"/>
<dbReference type="Gene3D" id="3.80.10.10">
    <property type="entry name" value="Ribonuclease Inhibitor"/>
    <property type="match status" value="1"/>
</dbReference>
<dbReference type="SUPFAM" id="SSF52047">
    <property type="entry name" value="RNI-like"/>
    <property type="match status" value="1"/>
</dbReference>
<dbReference type="EMBL" id="CP037920">
    <property type="protein sequence ID" value="QDT96414.1"/>
    <property type="molecule type" value="Genomic_DNA"/>
</dbReference>
<sequence>MKPKMIAIGILFFIIANSMKAEIYSQGADTQKKNEPSEIIHEETVKEKEVVFNFPSSGLIIGLHENREALRILGNGSPIGPPLNQTSRINKNVFEWIASQKQIKKIYLEIVFFNEHDAAVLEQLPHLEEITLVNTNVGDKTIQHLSKMKSLKNVSIKMGNITDRSISIFAHMTNLKYLVLDRNQFFPSDAISSMKKSLPGANIHVY</sequence>
<proteinExistence type="predicted"/>
<evidence type="ECO:0008006" key="3">
    <source>
        <dbReference type="Google" id="ProtNLM"/>
    </source>
</evidence>
<evidence type="ECO:0000313" key="2">
    <source>
        <dbReference type="Proteomes" id="UP000318704"/>
    </source>
</evidence>
<evidence type="ECO:0000313" key="1">
    <source>
        <dbReference type="EMBL" id="QDT96414.1"/>
    </source>
</evidence>
<dbReference type="Proteomes" id="UP000318704">
    <property type="component" value="Chromosome"/>
</dbReference>
<gene>
    <name evidence="1" type="ORF">V144x_18690</name>
</gene>
<protein>
    <recommendedName>
        <fullName evidence="3">Leucine Rich repeats (2 copies)</fullName>
    </recommendedName>
</protein>
<dbReference type="RefSeq" id="WP_144984486.1">
    <property type="nucleotide sequence ID" value="NZ_CP037920.1"/>
</dbReference>
<dbReference type="KEGG" id="gaw:V144x_18690"/>
<dbReference type="InterPro" id="IPR032675">
    <property type="entry name" value="LRR_dom_sf"/>
</dbReference>
<name>A0A517VTS3_9PLAN</name>
<reference evidence="1 2" key="1">
    <citation type="submission" date="2019-03" db="EMBL/GenBank/DDBJ databases">
        <title>Deep-cultivation of Planctomycetes and their phenomic and genomic characterization uncovers novel biology.</title>
        <authorList>
            <person name="Wiegand S."/>
            <person name="Jogler M."/>
            <person name="Boedeker C."/>
            <person name="Pinto D."/>
            <person name="Vollmers J."/>
            <person name="Rivas-Marin E."/>
            <person name="Kohn T."/>
            <person name="Peeters S.H."/>
            <person name="Heuer A."/>
            <person name="Rast P."/>
            <person name="Oberbeckmann S."/>
            <person name="Bunk B."/>
            <person name="Jeske O."/>
            <person name="Meyerdierks A."/>
            <person name="Storesund J.E."/>
            <person name="Kallscheuer N."/>
            <person name="Luecker S."/>
            <person name="Lage O.M."/>
            <person name="Pohl T."/>
            <person name="Merkel B.J."/>
            <person name="Hornburger P."/>
            <person name="Mueller R.-W."/>
            <person name="Bruemmer F."/>
            <person name="Labrenz M."/>
            <person name="Spormann A.M."/>
            <person name="Op den Camp H."/>
            <person name="Overmann J."/>
            <person name="Amann R."/>
            <person name="Jetten M.S.M."/>
            <person name="Mascher T."/>
            <person name="Medema M.H."/>
            <person name="Devos D.P."/>
            <person name="Kaster A.-K."/>
            <person name="Ovreas L."/>
            <person name="Rohde M."/>
            <person name="Galperin M.Y."/>
            <person name="Jogler C."/>
        </authorList>
    </citation>
    <scope>NUCLEOTIDE SEQUENCE [LARGE SCALE GENOMIC DNA]</scope>
    <source>
        <strain evidence="1 2">V144</strain>
    </source>
</reference>
<accession>A0A517VTS3</accession>
<organism evidence="1 2">
    <name type="scientific">Gimesia aquarii</name>
    <dbReference type="NCBI Taxonomy" id="2527964"/>
    <lineage>
        <taxon>Bacteria</taxon>
        <taxon>Pseudomonadati</taxon>
        <taxon>Planctomycetota</taxon>
        <taxon>Planctomycetia</taxon>
        <taxon>Planctomycetales</taxon>
        <taxon>Planctomycetaceae</taxon>
        <taxon>Gimesia</taxon>
    </lineage>
</organism>